<dbReference type="PROSITE" id="PS00198">
    <property type="entry name" value="4FE4S_FER_1"/>
    <property type="match status" value="1"/>
</dbReference>
<dbReference type="Pfam" id="PF12838">
    <property type="entry name" value="Fer4_7"/>
    <property type="match status" value="1"/>
</dbReference>
<organism evidence="2 3">
    <name type="scientific">Methanobrevibacter woesei</name>
    <dbReference type="NCBI Taxonomy" id="190976"/>
    <lineage>
        <taxon>Archaea</taxon>
        <taxon>Methanobacteriati</taxon>
        <taxon>Methanobacteriota</taxon>
        <taxon>Methanomada group</taxon>
        <taxon>Methanobacteria</taxon>
        <taxon>Methanobacteriales</taxon>
        <taxon>Methanobacteriaceae</taxon>
        <taxon>Methanobrevibacter</taxon>
    </lineage>
</organism>
<sequence>MITDGNPYPVIHKEECKGCQRCIIACAKDAISLSSEFNNAGYPYAYYKGEGCIACKDCYYTCPEPLAIEIYNFKRPNNDIAVMIQSKVRRKHNE</sequence>
<feature type="domain" description="4Fe-4S ferredoxin-type" evidence="1">
    <location>
        <begin position="43"/>
        <end position="73"/>
    </location>
</feature>
<protein>
    <submittedName>
        <fullName evidence="2">Electron transport complex subunit RsxB</fullName>
    </submittedName>
</protein>
<comment type="caution">
    <text evidence="2">The sequence shown here is derived from an EMBL/GenBank/DDBJ whole genome shotgun (WGS) entry which is preliminary data.</text>
</comment>
<feature type="domain" description="4Fe-4S ferredoxin-type" evidence="1">
    <location>
        <begin position="7"/>
        <end position="36"/>
    </location>
</feature>
<dbReference type="Proteomes" id="UP000245577">
    <property type="component" value="Unassembled WGS sequence"/>
</dbReference>
<dbReference type="PROSITE" id="PS51379">
    <property type="entry name" value="4FE4S_FER_2"/>
    <property type="match status" value="2"/>
</dbReference>
<reference evidence="2 3" key="1">
    <citation type="submission" date="2017-03" db="EMBL/GenBank/DDBJ databases">
        <title>Genome sequence of Methanobrevibacter wosei.</title>
        <authorList>
            <person name="Poehlein A."/>
            <person name="Seedorf H."/>
            <person name="Daniel R."/>
        </authorList>
    </citation>
    <scope>NUCLEOTIDE SEQUENCE [LARGE SCALE GENOMIC DNA]</scope>
    <source>
        <strain evidence="2 3">DSM 11979</strain>
    </source>
</reference>
<proteinExistence type="predicted"/>
<dbReference type="Gene3D" id="3.30.70.20">
    <property type="match status" value="1"/>
</dbReference>
<evidence type="ECO:0000313" key="3">
    <source>
        <dbReference type="Proteomes" id="UP000245577"/>
    </source>
</evidence>
<dbReference type="AlphaFoldDB" id="A0A2U1S9P8"/>
<dbReference type="RefSeq" id="WP_116669081.1">
    <property type="nucleotide sequence ID" value="NZ_CASEFK010000010.1"/>
</dbReference>
<dbReference type="InterPro" id="IPR017900">
    <property type="entry name" value="4Fe4S_Fe_S_CS"/>
</dbReference>
<dbReference type="InterPro" id="IPR017896">
    <property type="entry name" value="4Fe4S_Fe-S-bd"/>
</dbReference>
<accession>A0A2U1S9P8</accession>
<evidence type="ECO:0000313" key="2">
    <source>
        <dbReference type="EMBL" id="PWB87143.1"/>
    </source>
</evidence>
<dbReference type="EMBL" id="MZGU01000002">
    <property type="protein sequence ID" value="PWB87143.1"/>
    <property type="molecule type" value="Genomic_DNA"/>
</dbReference>
<name>A0A2U1S9P8_9EURY</name>
<keyword evidence="3" id="KW-1185">Reference proteome</keyword>
<gene>
    <name evidence="2" type="primary">rsxB_1</name>
    <name evidence="2" type="ORF">MBBWO_02600</name>
</gene>
<evidence type="ECO:0000259" key="1">
    <source>
        <dbReference type="PROSITE" id="PS51379"/>
    </source>
</evidence>
<dbReference type="GO" id="GO:0016491">
    <property type="term" value="F:oxidoreductase activity"/>
    <property type="evidence" value="ECO:0007669"/>
    <property type="project" value="UniProtKB-ARBA"/>
</dbReference>
<dbReference type="SUPFAM" id="SSF54862">
    <property type="entry name" value="4Fe-4S ferredoxins"/>
    <property type="match status" value="1"/>
</dbReference>